<gene>
    <name evidence="1" type="ORF">METZ01_LOCUS455437</name>
</gene>
<name>A0A383A4Q0_9ZZZZ</name>
<protein>
    <submittedName>
        <fullName evidence="1">Uncharacterized protein</fullName>
    </submittedName>
</protein>
<proteinExistence type="predicted"/>
<dbReference type="AlphaFoldDB" id="A0A383A4Q0"/>
<evidence type="ECO:0000313" key="1">
    <source>
        <dbReference type="EMBL" id="SVE02583.1"/>
    </source>
</evidence>
<sequence length="28" mass="3059">MIGNYSHNGIVFTNQSTVTDLEGDFEGL</sequence>
<dbReference type="EMBL" id="UINC01189064">
    <property type="protein sequence ID" value="SVE02583.1"/>
    <property type="molecule type" value="Genomic_DNA"/>
</dbReference>
<organism evidence="1">
    <name type="scientific">marine metagenome</name>
    <dbReference type="NCBI Taxonomy" id="408172"/>
    <lineage>
        <taxon>unclassified sequences</taxon>
        <taxon>metagenomes</taxon>
        <taxon>ecological metagenomes</taxon>
    </lineage>
</organism>
<reference evidence="1" key="1">
    <citation type="submission" date="2018-05" db="EMBL/GenBank/DDBJ databases">
        <authorList>
            <person name="Lanie J.A."/>
            <person name="Ng W.-L."/>
            <person name="Kazmierczak K.M."/>
            <person name="Andrzejewski T.M."/>
            <person name="Davidsen T.M."/>
            <person name="Wayne K.J."/>
            <person name="Tettelin H."/>
            <person name="Glass J.I."/>
            <person name="Rusch D."/>
            <person name="Podicherti R."/>
            <person name="Tsui H.-C.T."/>
            <person name="Winkler M.E."/>
        </authorList>
    </citation>
    <scope>NUCLEOTIDE SEQUENCE</scope>
</reference>
<accession>A0A383A4Q0</accession>